<keyword evidence="3" id="KW-1185">Reference proteome</keyword>
<evidence type="ECO:0000313" key="2">
    <source>
        <dbReference type="EMBL" id="TRM62038.1"/>
    </source>
</evidence>
<evidence type="ECO:0000313" key="3">
    <source>
        <dbReference type="Proteomes" id="UP000320762"/>
    </source>
</evidence>
<reference evidence="2 3" key="1">
    <citation type="journal article" date="2019" name="New Phytol.">
        <title>Comparative genomics reveals unique wood-decay strategies and fruiting body development in the Schizophyllaceae.</title>
        <authorList>
            <person name="Almasi E."/>
            <person name="Sahu N."/>
            <person name="Krizsan K."/>
            <person name="Balint B."/>
            <person name="Kovacs G.M."/>
            <person name="Kiss B."/>
            <person name="Cseklye J."/>
            <person name="Drula E."/>
            <person name="Henrissat B."/>
            <person name="Nagy I."/>
            <person name="Chovatia M."/>
            <person name="Adam C."/>
            <person name="LaButti K."/>
            <person name="Lipzen A."/>
            <person name="Riley R."/>
            <person name="Grigoriev I.V."/>
            <person name="Nagy L.G."/>
        </authorList>
    </citation>
    <scope>NUCLEOTIDE SEQUENCE [LARGE SCALE GENOMIC DNA]</scope>
    <source>
        <strain evidence="2 3">NL-1724</strain>
    </source>
</reference>
<dbReference type="STRING" id="97359.A0A550CB66"/>
<organism evidence="2 3">
    <name type="scientific">Schizophyllum amplum</name>
    <dbReference type="NCBI Taxonomy" id="97359"/>
    <lineage>
        <taxon>Eukaryota</taxon>
        <taxon>Fungi</taxon>
        <taxon>Dikarya</taxon>
        <taxon>Basidiomycota</taxon>
        <taxon>Agaricomycotina</taxon>
        <taxon>Agaricomycetes</taxon>
        <taxon>Agaricomycetidae</taxon>
        <taxon>Agaricales</taxon>
        <taxon>Schizophyllaceae</taxon>
        <taxon>Schizophyllum</taxon>
    </lineage>
</organism>
<feature type="region of interest" description="Disordered" evidence="1">
    <location>
        <begin position="89"/>
        <end position="108"/>
    </location>
</feature>
<dbReference type="Proteomes" id="UP000320762">
    <property type="component" value="Unassembled WGS sequence"/>
</dbReference>
<proteinExistence type="predicted"/>
<gene>
    <name evidence="2" type="ORF">BD626DRAFT_459015</name>
</gene>
<feature type="compositionally biased region" description="Acidic residues" evidence="1">
    <location>
        <begin position="256"/>
        <end position="269"/>
    </location>
</feature>
<dbReference type="InterPro" id="IPR051499">
    <property type="entry name" value="Phosducin-like_reg"/>
</dbReference>
<dbReference type="OrthoDB" id="70588at2759"/>
<feature type="compositionally biased region" description="Low complexity" evidence="1">
    <location>
        <begin position="91"/>
        <end position="101"/>
    </location>
</feature>
<evidence type="ECO:0000256" key="1">
    <source>
        <dbReference type="SAM" id="MobiDB-lite"/>
    </source>
</evidence>
<dbReference type="PANTHER" id="PTHR46052">
    <property type="entry name" value="PHOSDUCIN-LIKE PROTEIN"/>
    <property type="match status" value="1"/>
</dbReference>
<dbReference type="PANTHER" id="PTHR46052:SF1">
    <property type="entry name" value="PHOSDUCIN-LIKE PROTEIN"/>
    <property type="match status" value="1"/>
</dbReference>
<sequence>MDLEELVLSGKLFNPSSPSTSPPRTPSPDAGWHDDELEQDDDEQPYTSSLHPTASSNATAADPGVGVGVPGRTGVKGVLRDRAEFRERAQAEAQAKAAQRQVPGIGGQTYLEEQRTKAAAGERADPLVTDARGQPQRMDKWGAPRGRFGHLREVGMRGFVDAVEKEAGVWVAVHLYDSSLDRCYILDDTLAKLARAHPDTKFLRARAAALGFASTSAPPRGPARTMTVSRKTIPEEEDSDDEKANSGGYLGRTDDDSPTEEDDEYDSDAVDTDVLPTLLVYRDGELVHNWVRVDLDAGKERGGVEDLLARHTIITGGGATLRDGTTALDYRGDEADLVLSDEE</sequence>
<feature type="region of interest" description="Disordered" evidence="1">
    <location>
        <begin position="1"/>
        <end position="74"/>
    </location>
</feature>
<dbReference type="AlphaFoldDB" id="A0A550CB66"/>
<dbReference type="InterPro" id="IPR036249">
    <property type="entry name" value="Thioredoxin-like_sf"/>
</dbReference>
<accession>A0A550CB66</accession>
<feature type="compositionally biased region" description="Basic and acidic residues" evidence="1">
    <location>
        <begin position="115"/>
        <end position="125"/>
    </location>
</feature>
<feature type="region of interest" description="Disordered" evidence="1">
    <location>
        <begin position="213"/>
        <end position="269"/>
    </location>
</feature>
<dbReference type="EMBL" id="VDMD01000014">
    <property type="protein sequence ID" value="TRM62038.1"/>
    <property type="molecule type" value="Genomic_DNA"/>
</dbReference>
<comment type="caution">
    <text evidence="2">The sequence shown here is derived from an EMBL/GenBank/DDBJ whole genome shotgun (WGS) entry which is preliminary data.</text>
</comment>
<dbReference type="Gene3D" id="3.40.30.10">
    <property type="entry name" value="Glutaredoxin"/>
    <property type="match status" value="1"/>
</dbReference>
<name>A0A550CB66_9AGAR</name>
<feature type="compositionally biased region" description="Acidic residues" evidence="1">
    <location>
        <begin position="35"/>
        <end position="44"/>
    </location>
</feature>
<evidence type="ECO:0008006" key="4">
    <source>
        <dbReference type="Google" id="ProtNLM"/>
    </source>
</evidence>
<feature type="compositionally biased region" description="Polar residues" evidence="1">
    <location>
        <begin position="45"/>
        <end position="59"/>
    </location>
</feature>
<feature type="region of interest" description="Disordered" evidence="1">
    <location>
        <begin position="115"/>
        <end position="144"/>
    </location>
</feature>
<protein>
    <recommendedName>
        <fullName evidence="4">Phosducin thioredoxin-like domain-containing protein</fullName>
    </recommendedName>
</protein>
<dbReference type="SUPFAM" id="SSF52833">
    <property type="entry name" value="Thioredoxin-like"/>
    <property type="match status" value="1"/>
</dbReference>